<comment type="caution">
    <text evidence="6">The sequence shown here is derived from an EMBL/GenBank/DDBJ whole genome shotgun (WGS) entry which is preliminary data.</text>
</comment>
<dbReference type="InterPro" id="IPR001012">
    <property type="entry name" value="UBX_dom"/>
</dbReference>
<reference evidence="6" key="1">
    <citation type="submission" date="2017-09" db="EMBL/GenBank/DDBJ databases">
        <title>Contemporary evolution of a Lepidopteran species, Heliothis virescens, in response to modern agricultural practices.</title>
        <authorList>
            <person name="Fritz M.L."/>
            <person name="Deyonke A.M."/>
            <person name="Papanicolaou A."/>
            <person name="Micinski S."/>
            <person name="Westbrook J."/>
            <person name="Gould F."/>
        </authorList>
    </citation>
    <scope>NUCLEOTIDE SEQUENCE [LARGE SCALE GENOMIC DNA]</scope>
    <source>
        <strain evidence="6">HvINT-</strain>
        <tissue evidence="6">Whole body</tissue>
    </source>
</reference>
<dbReference type="Pfam" id="PF00789">
    <property type="entry name" value="UBX"/>
    <property type="match status" value="1"/>
</dbReference>
<keyword evidence="2" id="KW-0963">Cytoplasm</keyword>
<dbReference type="InterPro" id="IPR054109">
    <property type="entry name" value="UBA_8"/>
</dbReference>
<evidence type="ECO:0000259" key="5">
    <source>
        <dbReference type="PROSITE" id="PS50033"/>
    </source>
</evidence>
<sequence length="608" mass="71414">MDLEDNAMGLTQEQTDKILQFQDLTGIEDMSICRDVLQRHQWDLEVAIQEQLNIREGRPSVFATEARAPPVVHDHIAQQVFTDEAPEGPGGVRGLFRYVVNFVVSMCYSTITSVLNLLLSFVRNDDRRLVTDPLGDVMGFINNYTSRFNPHPVFYQGTYAQALNDAKNELRFLVVYLHSESAAETQNFCRTTLADNDVIQYINTHALFWGCSVESAEGWRVAQSVGGRRYPLLCVVCVRDHRMTVVARSEGSCSPAQLLQRLRHVVADNEPHLAAARADRVEREVTARLRAQQDEAYAESLAADQEKERRRAAERAARDLRAQQDLQRRQQEERHKLDEKERRRAAERAARDLRAQQDLQRRQQEERHKLDEKERRRAAERAARDLRAQQDLQRRQQEERHKLDEKERRRAAERAARDLRAQQDLQRRQQEERHKLDEKERRRAAERAARDLRAQQDLQRRQQEERHKLDEKERRRAAERAARDLRAQQDLQRRQQEERHKLDASLGADQEKERRRAAERAARDLRAQQDLQRRQQEERHKLDRLTRRFTLTHTTQDLYDFVFSHPQSPEDFEITTNFPKRVLARGASNLLDVGLKDRDVLFVNDVNA</sequence>
<feature type="compositionally biased region" description="Basic and acidic residues" evidence="4">
    <location>
        <begin position="304"/>
        <end position="539"/>
    </location>
</feature>
<accession>A0A2A4J1H4</accession>
<gene>
    <name evidence="6" type="ORF">B5V51_9484</name>
</gene>
<dbReference type="InterPro" id="IPR006577">
    <property type="entry name" value="UAS"/>
</dbReference>
<dbReference type="SUPFAM" id="SSF54236">
    <property type="entry name" value="Ubiquitin-like"/>
    <property type="match status" value="1"/>
</dbReference>
<dbReference type="InterPro" id="IPR029071">
    <property type="entry name" value="Ubiquitin-like_domsf"/>
</dbReference>
<dbReference type="Pfam" id="PF21021">
    <property type="entry name" value="FAF1"/>
    <property type="match status" value="1"/>
</dbReference>
<evidence type="ECO:0000256" key="2">
    <source>
        <dbReference type="ARBA" id="ARBA00022490"/>
    </source>
</evidence>
<dbReference type="InterPro" id="IPR049483">
    <property type="entry name" value="FAF1_2-like_UAS"/>
</dbReference>
<feature type="domain" description="UBX" evidence="5">
    <location>
        <begin position="544"/>
        <end position="603"/>
    </location>
</feature>
<proteinExistence type="predicted"/>
<comment type="subcellular location">
    <subcellularLocation>
        <location evidence="1">Cytoplasm</location>
    </subcellularLocation>
</comment>
<feature type="region of interest" description="Disordered" evidence="4">
    <location>
        <begin position="297"/>
        <end position="539"/>
    </location>
</feature>
<dbReference type="PANTHER" id="PTHR23322:SF1">
    <property type="entry name" value="FAS-ASSOCIATED FACTOR 2"/>
    <property type="match status" value="1"/>
</dbReference>
<dbReference type="SMART" id="SM00594">
    <property type="entry name" value="UAS"/>
    <property type="match status" value="1"/>
</dbReference>
<name>A0A2A4J1H4_HELVI</name>
<dbReference type="PROSITE" id="PS50033">
    <property type="entry name" value="UBX"/>
    <property type="match status" value="1"/>
</dbReference>
<dbReference type="STRING" id="7102.A0A2A4J1H4"/>
<dbReference type="Pfam" id="PF22566">
    <property type="entry name" value="UBA_8"/>
    <property type="match status" value="1"/>
</dbReference>
<protein>
    <recommendedName>
        <fullName evidence="5">UBX domain-containing protein</fullName>
    </recommendedName>
</protein>
<keyword evidence="3" id="KW-0175">Coiled coil</keyword>
<evidence type="ECO:0000256" key="3">
    <source>
        <dbReference type="ARBA" id="ARBA00023054"/>
    </source>
</evidence>
<dbReference type="SUPFAM" id="SSF52833">
    <property type="entry name" value="Thioredoxin-like"/>
    <property type="match status" value="1"/>
</dbReference>
<dbReference type="InterPro" id="IPR050730">
    <property type="entry name" value="UBX_domain-protein"/>
</dbReference>
<dbReference type="AlphaFoldDB" id="A0A2A4J1H4"/>
<dbReference type="Gene3D" id="3.40.30.10">
    <property type="entry name" value="Glutaredoxin"/>
    <property type="match status" value="1"/>
</dbReference>
<organism evidence="6">
    <name type="scientific">Heliothis virescens</name>
    <name type="common">Tobacco budworm moth</name>
    <dbReference type="NCBI Taxonomy" id="7102"/>
    <lineage>
        <taxon>Eukaryota</taxon>
        <taxon>Metazoa</taxon>
        <taxon>Ecdysozoa</taxon>
        <taxon>Arthropoda</taxon>
        <taxon>Hexapoda</taxon>
        <taxon>Insecta</taxon>
        <taxon>Pterygota</taxon>
        <taxon>Neoptera</taxon>
        <taxon>Endopterygota</taxon>
        <taxon>Lepidoptera</taxon>
        <taxon>Glossata</taxon>
        <taxon>Ditrysia</taxon>
        <taxon>Noctuoidea</taxon>
        <taxon>Noctuidae</taxon>
        <taxon>Heliothinae</taxon>
        <taxon>Heliothis</taxon>
    </lineage>
</organism>
<dbReference type="InterPro" id="IPR036249">
    <property type="entry name" value="Thioredoxin-like_sf"/>
</dbReference>
<evidence type="ECO:0000256" key="1">
    <source>
        <dbReference type="ARBA" id="ARBA00004496"/>
    </source>
</evidence>
<dbReference type="GO" id="GO:0043130">
    <property type="term" value="F:ubiquitin binding"/>
    <property type="evidence" value="ECO:0007669"/>
    <property type="project" value="TreeGrafter"/>
</dbReference>
<dbReference type="Gene3D" id="3.10.20.90">
    <property type="entry name" value="Phosphatidylinositol 3-kinase Catalytic Subunit, Chain A, domain 1"/>
    <property type="match status" value="1"/>
</dbReference>
<dbReference type="GO" id="GO:0036503">
    <property type="term" value="P:ERAD pathway"/>
    <property type="evidence" value="ECO:0007669"/>
    <property type="project" value="TreeGrafter"/>
</dbReference>
<dbReference type="PANTHER" id="PTHR23322">
    <property type="entry name" value="FAS-ASSOCIATED PROTEIN"/>
    <property type="match status" value="1"/>
</dbReference>
<dbReference type="GO" id="GO:0005783">
    <property type="term" value="C:endoplasmic reticulum"/>
    <property type="evidence" value="ECO:0007669"/>
    <property type="project" value="TreeGrafter"/>
</dbReference>
<dbReference type="Gene3D" id="1.10.8.10">
    <property type="entry name" value="DNA helicase RuvA subunit, C-terminal domain"/>
    <property type="match status" value="1"/>
</dbReference>
<evidence type="ECO:0000256" key="4">
    <source>
        <dbReference type="SAM" id="MobiDB-lite"/>
    </source>
</evidence>
<evidence type="ECO:0000313" key="6">
    <source>
        <dbReference type="EMBL" id="PCG65233.1"/>
    </source>
</evidence>
<dbReference type="EMBL" id="NWSH01004310">
    <property type="protein sequence ID" value="PCG65233.1"/>
    <property type="molecule type" value="Genomic_DNA"/>
</dbReference>